<protein>
    <submittedName>
        <fullName evidence="1">Uncharacterized protein</fullName>
    </submittedName>
</protein>
<evidence type="ECO:0000313" key="1">
    <source>
        <dbReference type="EMBL" id="KAH9292361.1"/>
    </source>
</evidence>
<keyword evidence="3" id="KW-1185">Reference proteome</keyword>
<evidence type="ECO:0000313" key="2">
    <source>
        <dbReference type="EMBL" id="KAH9293934.1"/>
    </source>
</evidence>
<sequence>MNKKPIKKHGSTFPHGWGDVDPDLVEVATFKESYNSSTEKKAVESMRMDTIPEHQGTTVVSGTKWGHSPMKLDSEQEWNPYWKI</sequence>
<organism evidence="1 3">
    <name type="scientific">Taxus chinensis</name>
    <name type="common">Chinese yew</name>
    <name type="synonym">Taxus wallichiana var. chinensis</name>
    <dbReference type="NCBI Taxonomy" id="29808"/>
    <lineage>
        <taxon>Eukaryota</taxon>
        <taxon>Viridiplantae</taxon>
        <taxon>Streptophyta</taxon>
        <taxon>Embryophyta</taxon>
        <taxon>Tracheophyta</taxon>
        <taxon>Spermatophyta</taxon>
        <taxon>Pinopsida</taxon>
        <taxon>Pinidae</taxon>
        <taxon>Conifers II</taxon>
        <taxon>Cupressales</taxon>
        <taxon>Taxaceae</taxon>
        <taxon>Taxus</taxon>
    </lineage>
</organism>
<dbReference type="AlphaFoldDB" id="A0AA38F846"/>
<name>A0AA38F846_TAXCH</name>
<evidence type="ECO:0000313" key="3">
    <source>
        <dbReference type="Proteomes" id="UP000824469"/>
    </source>
</evidence>
<comment type="caution">
    <text evidence="1">The sequence shown here is derived from an EMBL/GenBank/DDBJ whole genome shotgun (WGS) entry which is preliminary data.</text>
</comment>
<proteinExistence type="predicted"/>
<dbReference type="Proteomes" id="UP000824469">
    <property type="component" value="Unassembled WGS sequence"/>
</dbReference>
<reference evidence="1 3" key="1">
    <citation type="journal article" date="2021" name="Nat. Plants">
        <title>The Taxus genome provides insights into paclitaxel biosynthesis.</title>
        <authorList>
            <person name="Xiong X."/>
            <person name="Gou J."/>
            <person name="Liao Q."/>
            <person name="Li Y."/>
            <person name="Zhou Q."/>
            <person name="Bi G."/>
            <person name="Li C."/>
            <person name="Du R."/>
            <person name="Wang X."/>
            <person name="Sun T."/>
            <person name="Guo L."/>
            <person name="Liang H."/>
            <person name="Lu P."/>
            <person name="Wu Y."/>
            <person name="Zhang Z."/>
            <person name="Ro D.K."/>
            <person name="Shang Y."/>
            <person name="Huang S."/>
            <person name="Yan J."/>
        </authorList>
    </citation>
    <scope>NUCLEOTIDE SEQUENCE [LARGE SCALE GENOMIC DNA]</scope>
    <source>
        <strain evidence="1">Ta-2019</strain>
    </source>
</reference>
<gene>
    <name evidence="2" type="ORF">KI387_040857</name>
    <name evidence="1" type="ORF">KI387_042452</name>
</gene>
<dbReference type="EMBL" id="JAHRHJ020000566">
    <property type="protein sequence ID" value="KAH9293934.1"/>
    <property type="molecule type" value="Genomic_DNA"/>
</dbReference>
<feature type="non-terminal residue" evidence="1">
    <location>
        <position position="84"/>
    </location>
</feature>
<accession>A0AA38F846</accession>
<dbReference type="EMBL" id="JAHRHJ020003166">
    <property type="protein sequence ID" value="KAH9292361.1"/>
    <property type="molecule type" value="Genomic_DNA"/>
</dbReference>